<evidence type="ECO:0000259" key="4">
    <source>
        <dbReference type="SMART" id="SM01273"/>
    </source>
</evidence>
<dbReference type="PANTHER" id="PTHR22959">
    <property type="entry name" value="PYM PROTEIN"/>
    <property type="match status" value="1"/>
</dbReference>
<accession>A0A653CVU9</accession>
<dbReference type="GO" id="GO:0035145">
    <property type="term" value="C:exon-exon junction complex"/>
    <property type="evidence" value="ECO:0007669"/>
    <property type="project" value="TreeGrafter"/>
</dbReference>
<evidence type="ECO:0000313" key="5">
    <source>
        <dbReference type="EMBL" id="VEN51819.1"/>
    </source>
</evidence>
<dbReference type="GO" id="GO:0005737">
    <property type="term" value="C:cytoplasm"/>
    <property type="evidence" value="ECO:0007669"/>
    <property type="project" value="TreeGrafter"/>
</dbReference>
<dbReference type="PANTHER" id="PTHR22959:SF0">
    <property type="entry name" value="PARTNER OF Y14 AND MAGO"/>
    <property type="match status" value="1"/>
</dbReference>
<dbReference type="GO" id="GO:0003723">
    <property type="term" value="F:RNA binding"/>
    <property type="evidence" value="ECO:0007669"/>
    <property type="project" value="TreeGrafter"/>
</dbReference>
<dbReference type="SUPFAM" id="SSF101931">
    <property type="entry name" value="Pym (Within the bgcn gene intron protein, WIBG), N-terminal domain"/>
    <property type="match status" value="1"/>
</dbReference>
<dbReference type="GO" id="GO:1903259">
    <property type="term" value="P:exon-exon junction complex disassembly"/>
    <property type="evidence" value="ECO:0007669"/>
    <property type="project" value="InterPro"/>
</dbReference>
<feature type="compositionally biased region" description="Polar residues" evidence="3">
    <location>
        <begin position="100"/>
        <end position="114"/>
    </location>
</feature>
<dbReference type="OrthoDB" id="21625at2759"/>
<keyword evidence="6" id="KW-1185">Reference proteome</keyword>
<evidence type="ECO:0000256" key="3">
    <source>
        <dbReference type="SAM" id="MobiDB-lite"/>
    </source>
</evidence>
<protein>
    <recommendedName>
        <fullName evidence="2">Partner of Y14 and mago</fullName>
    </recommendedName>
</protein>
<dbReference type="Pfam" id="PF09282">
    <property type="entry name" value="Mago-bind"/>
    <property type="match status" value="1"/>
</dbReference>
<dbReference type="SMART" id="SM01273">
    <property type="entry name" value="Mago-bind"/>
    <property type="match status" value="1"/>
</dbReference>
<dbReference type="EMBL" id="CAACVG010009027">
    <property type="protein sequence ID" value="VEN51819.1"/>
    <property type="molecule type" value="Genomic_DNA"/>
</dbReference>
<feature type="region of interest" description="Disordered" evidence="3">
    <location>
        <begin position="49"/>
        <end position="151"/>
    </location>
</feature>
<evidence type="ECO:0000256" key="1">
    <source>
        <dbReference type="ARBA" id="ARBA00009394"/>
    </source>
</evidence>
<dbReference type="InterPro" id="IPR036348">
    <property type="entry name" value="WIBG_N_sf"/>
</dbReference>
<evidence type="ECO:0000313" key="6">
    <source>
        <dbReference type="Proteomes" id="UP000410492"/>
    </source>
</evidence>
<comment type="similarity">
    <text evidence="1">Belongs to the pym family.</text>
</comment>
<dbReference type="AlphaFoldDB" id="A0A653CVU9"/>
<organism evidence="5 6">
    <name type="scientific">Callosobruchus maculatus</name>
    <name type="common">Southern cowpea weevil</name>
    <name type="synonym">Pulse bruchid</name>
    <dbReference type="NCBI Taxonomy" id="64391"/>
    <lineage>
        <taxon>Eukaryota</taxon>
        <taxon>Metazoa</taxon>
        <taxon>Ecdysozoa</taxon>
        <taxon>Arthropoda</taxon>
        <taxon>Hexapoda</taxon>
        <taxon>Insecta</taxon>
        <taxon>Pterygota</taxon>
        <taxon>Neoptera</taxon>
        <taxon>Endopterygota</taxon>
        <taxon>Coleoptera</taxon>
        <taxon>Polyphaga</taxon>
        <taxon>Cucujiformia</taxon>
        <taxon>Chrysomeloidea</taxon>
        <taxon>Chrysomelidae</taxon>
        <taxon>Bruchinae</taxon>
        <taxon>Bruchini</taxon>
        <taxon>Callosobruchus</taxon>
    </lineage>
</organism>
<name>A0A653CVU9_CALMS</name>
<feature type="domain" description="WIBG Mago-binding" evidence="4">
    <location>
        <begin position="13"/>
        <end position="39"/>
    </location>
</feature>
<gene>
    <name evidence="5" type="ORF">CALMAC_LOCUS12160</name>
</gene>
<dbReference type="InterPro" id="IPR039333">
    <property type="entry name" value="PYM1"/>
</dbReference>
<dbReference type="Proteomes" id="UP000410492">
    <property type="component" value="Unassembled WGS sequence"/>
</dbReference>
<evidence type="ECO:0000256" key="2">
    <source>
        <dbReference type="ARBA" id="ARBA00018898"/>
    </source>
</evidence>
<reference evidence="5 6" key="1">
    <citation type="submission" date="2019-01" db="EMBL/GenBank/DDBJ databases">
        <authorList>
            <person name="Sayadi A."/>
        </authorList>
    </citation>
    <scope>NUCLEOTIDE SEQUENCE [LARGE SCALE GENOMIC DNA]</scope>
</reference>
<sequence>MSAYSANIVTENGEQFIPASQRPDGTWRKARRVKDGYVPQEEVPLYESKGKQFMNKKQEPVKLSSGQVAHRPIPGLFIIESDSEKKNPTKKKQKKKVDDITNQLENVKLTSKPSQKNESKKSEKPAQGPADVSKSADTATDPQKKLKNLKKRLREVEALEEKLKNGSISKPEPEQLAKVKRKNDLLLQIHELEKQVQ</sequence>
<feature type="compositionally biased region" description="Basic and acidic residues" evidence="3">
    <location>
        <begin position="115"/>
        <end position="124"/>
    </location>
</feature>
<proteinExistence type="inferred from homology"/>
<dbReference type="InterPro" id="IPR015362">
    <property type="entry name" value="WIBG_mago-bd"/>
</dbReference>